<dbReference type="AlphaFoldDB" id="A0A0K2VLC8"/>
<reference evidence="1" key="1">
    <citation type="submission" date="2014-05" db="EMBL/GenBank/DDBJ databases">
        <authorList>
            <person name="Chronopoulou M."/>
        </authorList>
    </citation>
    <scope>NUCLEOTIDE SEQUENCE</scope>
    <source>
        <tissue evidence="1">Whole organism</tissue>
    </source>
</reference>
<organism evidence="1">
    <name type="scientific">Lepeophtheirus salmonis</name>
    <name type="common">Salmon louse</name>
    <name type="synonym">Caligus salmonis</name>
    <dbReference type="NCBI Taxonomy" id="72036"/>
    <lineage>
        <taxon>Eukaryota</taxon>
        <taxon>Metazoa</taxon>
        <taxon>Ecdysozoa</taxon>
        <taxon>Arthropoda</taxon>
        <taxon>Crustacea</taxon>
        <taxon>Multicrustacea</taxon>
        <taxon>Hexanauplia</taxon>
        <taxon>Copepoda</taxon>
        <taxon>Siphonostomatoida</taxon>
        <taxon>Caligidae</taxon>
        <taxon>Lepeophtheirus</taxon>
    </lineage>
</organism>
<sequence length="35" mass="3944">MTNREGFLKYGDSWKKNGLCRHAGLSRTANLSMSL</sequence>
<dbReference type="EMBL" id="HACA01033435">
    <property type="protein sequence ID" value="CDW50796.1"/>
    <property type="molecule type" value="Transcribed_RNA"/>
</dbReference>
<protein>
    <submittedName>
        <fullName evidence="1">PiggyBac transposable elementderived protein 4like [Takifugu rubripes]</fullName>
    </submittedName>
</protein>
<name>A0A0K2VLC8_LEPSM</name>
<accession>A0A0K2VLC8</accession>
<evidence type="ECO:0000313" key="1">
    <source>
        <dbReference type="EMBL" id="CDW50796.1"/>
    </source>
</evidence>
<proteinExistence type="predicted"/>